<feature type="transmembrane region" description="Helical" evidence="2">
    <location>
        <begin position="229"/>
        <end position="249"/>
    </location>
</feature>
<proteinExistence type="predicted"/>
<keyword evidence="2" id="KW-0472">Membrane</keyword>
<accession>A0A6C0HJR5</accession>
<feature type="compositionally biased region" description="Basic residues" evidence="1">
    <location>
        <begin position="1"/>
        <end position="38"/>
    </location>
</feature>
<evidence type="ECO:0000313" key="3">
    <source>
        <dbReference type="EMBL" id="QHT80243.1"/>
    </source>
</evidence>
<dbReference type="AlphaFoldDB" id="A0A6C0HJR5"/>
<dbReference type="EMBL" id="MN739966">
    <property type="protein sequence ID" value="QHT80243.1"/>
    <property type="molecule type" value="Genomic_DNA"/>
</dbReference>
<keyword evidence="2" id="KW-1133">Transmembrane helix</keyword>
<evidence type="ECO:0000256" key="1">
    <source>
        <dbReference type="SAM" id="MobiDB-lite"/>
    </source>
</evidence>
<keyword evidence="2" id="KW-0812">Transmembrane</keyword>
<organism evidence="3">
    <name type="scientific">viral metagenome</name>
    <dbReference type="NCBI Taxonomy" id="1070528"/>
    <lineage>
        <taxon>unclassified sequences</taxon>
        <taxon>metagenomes</taxon>
        <taxon>organismal metagenomes</taxon>
    </lineage>
</organism>
<reference evidence="3" key="1">
    <citation type="journal article" date="2020" name="Nature">
        <title>Giant virus diversity and host interactions through global metagenomics.</title>
        <authorList>
            <person name="Schulz F."/>
            <person name="Roux S."/>
            <person name="Paez-Espino D."/>
            <person name="Jungbluth S."/>
            <person name="Walsh D.A."/>
            <person name="Denef V.J."/>
            <person name="McMahon K.D."/>
            <person name="Konstantinidis K.T."/>
            <person name="Eloe-Fadrosh E.A."/>
            <person name="Kyrpides N.C."/>
            <person name="Woyke T."/>
        </authorList>
    </citation>
    <scope>NUCLEOTIDE SEQUENCE</scope>
    <source>
        <strain evidence="3">GVMAG-M-3300023184-120</strain>
    </source>
</reference>
<protein>
    <submittedName>
        <fullName evidence="3">Uncharacterized protein</fullName>
    </submittedName>
</protein>
<sequence length="484" mass="56357">MKHGVSAKKTKNARKSRKEPRKKKNKNRNKTKKMRRNKAYFDGGGEETEDEVVIRLIKNAEIKYNTTVDRESVKSALKLFQESSIEKSSTDENQMGGLHVFDDSIGYCKAYSIARVMYKLFKHKDIMLVSDPSKGLYSNEIKQIIEETNKRRADLDLPELDYHDITKAFKNFNKKRQDDSHLSFHTHQLIQTDLADFLKKYDKKKVHLAFLNEPEYVAEQIYFEQLKCFYGIFPIIVYIYYFLGVREFIGINNKFQFTSRLLNKEKMNEYFTVEKKNIILNSKFDDIRNFENFNVGFKKPKIKPTVVKQDDSDDIGDFVITDEELAEGIEDMEYSEDIEDSVHLDNQLKTFYELMSNLKEQLVAANLIPVELRVFPNPNPNPKEGNFFFNVLPSFPIDEPVYIHLSCFGKFKTIFENSAESQKTTGHAVAVSKLDEKGITLKNSWGEEYENDGSRFVEWDVIEKLGVNNGNDYLQLNVILLIPT</sequence>
<name>A0A6C0HJR5_9ZZZZ</name>
<evidence type="ECO:0000256" key="2">
    <source>
        <dbReference type="SAM" id="Phobius"/>
    </source>
</evidence>
<feature type="region of interest" description="Disordered" evidence="1">
    <location>
        <begin position="1"/>
        <end position="43"/>
    </location>
</feature>